<sequence>MGKRSELCRDTMDIFSWEKKVNRNYVVMEVMDTLFFMGWGCDEINYVVMEVMDTLFSWEGGKCVVMEVMDTLFSWEGGVELFCVEVMDTLFSWEGGIEICCDGSNGYIIFMGRRRVVSSRKGVMSNGYIMGKLCRDGSMDTLFSWEGGGELCRDGSNGYIIFMGSESNYVVMEVMDTLFSWEGGVELCCDGSN</sequence>
<dbReference type="EMBL" id="CAJPWZ010002200">
    <property type="protein sequence ID" value="CAG2233211.1"/>
    <property type="molecule type" value="Genomic_DNA"/>
</dbReference>
<dbReference type="Proteomes" id="UP000683360">
    <property type="component" value="Unassembled WGS sequence"/>
</dbReference>
<dbReference type="AlphaFoldDB" id="A0A8S3TP38"/>
<comment type="caution">
    <text evidence="1">The sequence shown here is derived from an EMBL/GenBank/DDBJ whole genome shotgun (WGS) entry which is preliminary data.</text>
</comment>
<reference evidence="1" key="1">
    <citation type="submission" date="2021-03" db="EMBL/GenBank/DDBJ databases">
        <authorList>
            <person name="Bekaert M."/>
        </authorList>
    </citation>
    <scope>NUCLEOTIDE SEQUENCE</scope>
</reference>
<proteinExistence type="predicted"/>
<evidence type="ECO:0000313" key="2">
    <source>
        <dbReference type="Proteomes" id="UP000683360"/>
    </source>
</evidence>
<protein>
    <submittedName>
        <fullName evidence="1">Uncharacterized protein</fullName>
    </submittedName>
</protein>
<gene>
    <name evidence="1" type="ORF">MEDL_45774</name>
</gene>
<name>A0A8S3TP38_MYTED</name>
<accession>A0A8S3TP38</accession>
<keyword evidence="2" id="KW-1185">Reference proteome</keyword>
<evidence type="ECO:0000313" key="1">
    <source>
        <dbReference type="EMBL" id="CAG2233211.1"/>
    </source>
</evidence>
<organism evidence="1 2">
    <name type="scientific">Mytilus edulis</name>
    <name type="common">Blue mussel</name>
    <dbReference type="NCBI Taxonomy" id="6550"/>
    <lineage>
        <taxon>Eukaryota</taxon>
        <taxon>Metazoa</taxon>
        <taxon>Spiralia</taxon>
        <taxon>Lophotrochozoa</taxon>
        <taxon>Mollusca</taxon>
        <taxon>Bivalvia</taxon>
        <taxon>Autobranchia</taxon>
        <taxon>Pteriomorphia</taxon>
        <taxon>Mytilida</taxon>
        <taxon>Mytiloidea</taxon>
        <taxon>Mytilidae</taxon>
        <taxon>Mytilinae</taxon>
        <taxon>Mytilus</taxon>
    </lineage>
</organism>